<proteinExistence type="predicted"/>
<protein>
    <recommendedName>
        <fullName evidence="1">HAT C-terminal dimerisation domain-containing protein</fullName>
    </recommendedName>
</protein>
<comment type="caution">
    <text evidence="2">The sequence shown here is derived from an EMBL/GenBank/DDBJ whole genome shotgun (WGS) entry which is preliminary data.</text>
</comment>
<gene>
    <name evidence="2" type="ORF">Scaly_1015700</name>
</gene>
<dbReference type="PANTHER" id="PTHR23272">
    <property type="entry name" value="BED FINGER-RELATED"/>
    <property type="match status" value="1"/>
</dbReference>
<reference evidence="2" key="1">
    <citation type="submission" date="2020-06" db="EMBL/GenBank/DDBJ databases">
        <authorList>
            <person name="Li T."/>
            <person name="Hu X."/>
            <person name="Zhang T."/>
            <person name="Song X."/>
            <person name="Zhang H."/>
            <person name="Dai N."/>
            <person name="Sheng W."/>
            <person name="Hou X."/>
            <person name="Wei L."/>
        </authorList>
    </citation>
    <scope>NUCLEOTIDE SEQUENCE</scope>
    <source>
        <strain evidence="2">KEN8</strain>
        <tissue evidence="2">Leaf</tissue>
    </source>
</reference>
<dbReference type="InterPro" id="IPR008906">
    <property type="entry name" value="HATC_C_dom"/>
</dbReference>
<sequence length="152" mass="17312">MLEHTENFEWAFKRLEREDNAYALYFYSYDDVEDFVDNEKDILATLVSTIASEQAFSTTDRLLDSYRSSLNPKTVEALICTQSWLCSKPINIEETMGDVENYEEMHEGIVFVANQWRGEIPTVVSELLGSDSSGGAQMFGTIGDDERQDLDP</sequence>
<reference evidence="2" key="2">
    <citation type="journal article" date="2024" name="Plant">
        <title>Genomic evolution and insights into agronomic trait innovations of Sesamum species.</title>
        <authorList>
            <person name="Miao H."/>
            <person name="Wang L."/>
            <person name="Qu L."/>
            <person name="Liu H."/>
            <person name="Sun Y."/>
            <person name="Le M."/>
            <person name="Wang Q."/>
            <person name="Wei S."/>
            <person name="Zheng Y."/>
            <person name="Lin W."/>
            <person name="Duan Y."/>
            <person name="Cao H."/>
            <person name="Xiong S."/>
            <person name="Wang X."/>
            <person name="Wei L."/>
            <person name="Li C."/>
            <person name="Ma Q."/>
            <person name="Ju M."/>
            <person name="Zhao R."/>
            <person name="Li G."/>
            <person name="Mu C."/>
            <person name="Tian Q."/>
            <person name="Mei H."/>
            <person name="Zhang T."/>
            <person name="Gao T."/>
            <person name="Zhang H."/>
        </authorList>
    </citation>
    <scope>NUCLEOTIDE SEQUENCE</scope>
    <source>
        <strain evidence="2">KEN8</strain>
    </source>
</reference>
<dbReference type="GO" id="GO:0046983">
    <property type="term" value="F:protein dimerization activity"/>
    <property type="evidence" value="ECO:0007669"/>
    <property type="project" value="InterPro"/>
</dbReference>
<dbReference type="Pfam" id="PF05699">
    <property type="entry name" value="Dimer_Tnp_hAT"/>
    <property type="match status" value="1"/>
</dbReference>
<dbReference type="PANTHER" id="PTHR23272:SF161">
    <property type="entry name" value="ZINC FINGER BED DOMAIN-CONTAINING PROTEIN RICESLEEPER 1-LIKE"/>
    <property type="match status" value="1"/>
</dbReference>
<evidence type="ECO:0000259" key="1">
    <source>
        <dbReference type="Pfam" id="PF05699"/>
    </source>
</evidence>
<dbReference type="EMBL" id="JACGWM010000006">
    <property type="protein sequence ID" value="KAL0367968.1"/>
    <property type="molecule type" value="Genomic_DNA"/>
</dbReference>
<dbReference type="AlphaFoldDB" id="A0AAW2QJG0"/>
<dbReference type="SUPFAM" id="SSF53098">
    <property type="entry name" value="Ribonuclease H-like"/>
    <property type="match status" value="1"/>
</dbReference>
<evidence type="ECO:0000313" key="2">
    <source>
        <dbReference type="EMBL" id="KAL0367968.1"/>
    </source>
</evidence>
<organism evidence="2">
    <name type="scientific">Sesamum calycinum</name>
    <dbReference type="NCBI Taxonomy" id="2727403"/>
    <lineage>
        <taxon>Eukaryota</taxon>
        <taxon>Viridiplantae</taxon>
        <taxon>Streptophyta</taxon>
        <taxon>Embryophyta</taxon>
        <taxon>Tracheophyta</taxon>
        <taxon>Spermatophyta</taxon>
        <taxon>Magnoliopsida</taxon>
        <taxon>eudicotyledons</taxon>
        <taxon>Gunneridae</taxon>
        <taxon>Pentapetalae</taxon>
        <taxon>asterids</taxon>
        <taxon>lamiids</taxon>
        <taxon>Lamiales</taxon>
        <taxon>Pedaliaceae</taxon>
        <taxon>Sesamum</taxon>
    </lineage>
</organism>
<accession>A0AAW2QJG0</accession>
<dbReference type="InterPro" id="IPR012337">
    <property type="entry name" value="RNaseH-like_sf"/>
</dbReference>
<feature type="domain" description="HAT C-terminal dimerisation" evidence="1">
    <location>
        <begin position="40"/>
        <end position="85"/>
    </location>
</feature>
<name>A0AAW2QJG0_9LAMI</name>